<evidence type="ECO:0000256" key="1">
    <source>
        <dbReference type="SAM" id="MobiDB-lite"/>
    </source>
</evidence>
<dbReference type="PANTHER" id="PTHR40112">
    <property type="entry name" value="H2HPP ISOMERASE"/>
    <property type="match status" value="1"/>
</dbReference>
<dbReference type="InterPro" id="IPR013096">
    <property type="entry name" value="Cupin_2"/>
</dbReference>
<dbReference type="EMBL" id="VIWT01000003">
    <property type="protein sequence ID" value="TWF90395.1"/>
    <property type="molecule type" value="Genomic_DNA"/>
</dbReference>
<feature type="region of interest" description="Disordered" evidence="1">
    <location>
        <begin position="1"/>
        <end position="42"/>
    </location>
</feature>
<dbReference type="Pfam" id="PF07883">
    <property type="entry name" value="Cupin_2"/>
    <property type="match status" value="1"/>
</dbReference>
<dbReference type="AlphaFoldDB" id="A0A561TTF7"/>
<dbReference type="PANTHER" id="PTHR40112:SF1">
    <property type="entry name" value="H2HPP ISOMERASE"/>
    <property type="match status" value="1"/>
</dbReference>
<protein>
    <submittedName>
        <fullName evidence="3">Putative RmlC-like cupin family protein</fullName>
    </submittedName>
</protein>
<sequence length="182" mass="19010">MSTEPTASDPATPGGAARTEPGAGFHPHLGEAGPAQDDAPLRARLHHIRAGELDGGTAQSGGMRRFAAISGRTVGSAKLWMGETHVAPATASSDHHHGESETAIHVVSGHPEFVFLDDSGDQPVEVRLKTGPGDYVFVPPFVPHREENPDPDEPAVVVIARSTQEAIVVNLPSLHPQPGGRA</sequence>
<evidence type="ECO:0000313" key="4">
    <source>
        <dbReference type="Proteomes" id="UP000317940"/>
    </source>
</evidence>
<organism evidence="3 4">
    <name type="scientific">Kitasatospora viridis</name>
    <dbReference type="NCBI Taxonomy" id="281105"/>
    <lineage>
        <taxon>Bacteria</taxon>
        <taxon>Bacillati</taxon>
        <taxon>Actinomycetota</taxon>
        <taxon>Actinomycetes</taxon>
        <taxon>Kitasatosporales</taxon>
        <taxon>Streptomycetaceae</taxon>
        <taxon>Kitasatospora</taxon>
    </lineage>
</organism>
<comment type="caution">
    <text evidence="3">The sequence shown here is derived from an EMBL/GenBank/DDBJ whole genome shotgun (WGS) entry which is preliminary data.</text>
</comment>
<keyword evidence="4" id="KW-1185">Reference proteome</keyword>
<dbReference type="Proteomes" id="UP000317940">
    <property type="component" value="Unassembled WGS sequence"/>
</dbReference>
<dbReference type="Gene3D" id="2.60.120.10">
    <property type="entry name" value="Jelly Rolls"/>
    <property type="match status" value="1"/>
</dbReference>
<proteinExistence type="predicted"/>
<reference evidence="3 4" key="1">
    <citation type="submission" date="2019-06" db="EMBL/GenBank/DDBJ databases">
        <title>Sequencing the genomes of 1000 actinobacteria strains.</title>
        <authorList>
            <person name="Klenk H.-P."/>
        </authorList>
    </citation>
    <scope>NUCLEOTIDE SEQUENCE [LARGE SCALE GENOMIC DNA]</scope>
    <source>
        <strain evidence="3 4">DSM 44826</strain>
    </source>
</reference>
<evidence type="ECO:0000313" key="3">
    <source>
        <dbReference type="EMBL" id="TWF90395.1"/>
    </source>
</evidence>
<dbReference type="RefSeq" id="WP_145909596.1">
    <property type="nucleotide sequence ID" value="NZ_BAAAMZ010000001.1"/>
</dbReference>
<feature type="domain" description="Cupin type-2" evidence="2">
    <location>
        <begin position="84"/>
        <end position="158"/>
    </location>
</feature>
<dbReference type="InterPro" id="IPR052535">
    <property type="entry name" value="Bacilysin_H2HPP_isomerase"/>
</dbReference>
<dbReference type="InterPro" id="IPR014710">
    <property type="entry name" value="RmlC-like_jellyroll"/>
</dbReference>
<dbReference type="InterPro" id="IPR011051">
    <property type="entry name" value="RmlC_Cupin_sf"/>
</dbReference>
<gene>
    <name evidence="3" type="ORF">FHX73_13439</name>
</gene>
<name>A0A561TTF7_9ACTN</name>
<dbReference type="SUPFAM" id="SSF51182">
    <property type="entry name" value="RmlC-like cupins"/>
    <property type="match status" value="1"/>
</dbReference>
<evidence type="ECO:0000259" key="2">
    <source>
        <dbReference type="Pfam" id="PF07883"/>
    </source>
</evidence>
<accession>A0A561TTF7</accession>
<dbReference type="OrthoDB" id="3620182at2"/>